<protein>
    <submittedName>
        <fullName evidence="1">Uncharacterized protein</fullName>
    </submittedName>
</protein>
<keyword evidence="2" id="KW-1185">Reference proteome</keyword>
<sequence length="63" mass="7379">THLKTKRLGESRVVCFTCTRTIFLPTMPCKPPTFLQITYFPPHFCDGIFRNLQEFTKFLPPCI</sequence>
<evidence type="ECO:0000313" key="1">
    <source>
        <dbReference type="EMBL" id="KAJ1195173.1"/>
    </source>
</evidence>
<accession>A0AAV7V577</accession>
<dbReference type="AlphaFoldDB" id="A0AAV7V577"/>
<comment type="caution">
    <text evidence="1">The sequence shown here is derived from an EMBL/GenBank/DDBJ whole genome shotgun (WGS) entry which is preliminary data.</text>
</comment>
<proteinExistence type="predicted"/>
<feature type="non-terminal residue" evidence="1">
    <location>
        <position position="63"/>
    </location>
</feature>
<dbReference type="Proteomes" id="UP001066276">
    <property type="component" value="Chromosome 2_2"/>
</dbReference>
<feature type="non-terminal residue" evidence="1">
    <location>
        <position position="1"/>
    </location>
</feature>
<gene>
    <name evidence="1" type="ORF">NDU88_004454</name>
</gene>
<reference evidence="1" key="1">
    <citation type="journal article" date="2022" name="bioRxiv">
        <title>Sequencing and chromosome-scale assembly of the giantPleurodeles waltlgenome.</title>
        <authorList>
            <person name="Brown T."/>
            <person name="Elewa A."/>
            <person name="Iarovenko S."/>
            <person name="Subramanian E."/>
            <person name="Araus A.J."/>
            <person name="Petzold A."/>
            <person name="Susuki M."/>
            <person name="Suzuki K.-i.T."/>
            <person name="Hayashi T."/>
            <person name="Toyoda A."/>
            <person name="Oliveira C."/>
            <person name="Osipova E."/>
            <person name="Leigh N.D."/>
            <person name="Simon A."/>
            <person name="Yun M.H."/>
        </authorList>
    </citation>
    <scope>NUCLEOTIDE SEQUENCE</scope>
    <source>
        <strain evidence="1">20211129_DDA</strain>
        <tissue evidence="1">Liver</tissue>
    </source>
</reference>
<name>A0AAV7V577_PLEWA</name>
<organism evidence="1 2">
    <name type="scientific">Pleurodeles waltl</name>
    <name type="common">Iberian ribbed newt</name>
    <dbReference type="NCBI Taxonomy" id="8319"/>
    <lineage>
        <taxon>Eukaryota</taxon>
        <taxon>Metazoa</taxon>
        <taxon>Chordata</taxon>
        <taxon>Craniata</taxon>
        <taxon>Vertebrata</taxon>
        <taxon>Euteleostomi</taxon>
        <taxon>Amphibia</taxon>
        <taxon>Batrachia</taxon>
        <taxon>Caudata</taxon>
        <taxon>Salamandroidea</taxon>
        <taxon>Salamandridae</taxon>
        <taxon>Pleurodelinae</taxon>
        <taxon>Pleurodeles</taxon>
    </lineage>
</organism>
<dbReference type="EMBL" id="JANPWB010000004">
    <property type="protein sequence ID" value="KAJ1195173.1"/>
    <property type="molecule type" value="Genomic_DNA"/>
</dbReference>
<evidence type="ECO:0000313" key="2">
    <source>
        <dbReference type="Proteomes" id="UP001066276"/>
    </source>
</evidence>